<accession>A0A6A5VJG8</accession>
<gene>
    <name evidence="3" type="ORF">BU23DRAFT_628209</name>
</gene>
<proteinExistence type="predicted"/>
<feature type="compositionally biased region" description="Basic and acidic residues" evidence="2">
    <location>
        <begin position="1"/>
        <end position="10"/>
    </location>
</feature>
<dbReference type="OrthoDB" id="191139at2759"/>
<feature type="coiled-coil region" evidence="1">
    <location>
        <begin position="32"/>
        <end position="63"/>
    </location>
</feature>
<reference evidence="3" key="1">
    <citation type="journal article" date="2020" name="Stud. Mycol.">
        <title>101 Dothideomycetes genomes: a test case for predicting lifestyles and emergence of pathogens.</title>
        <authorList>
            <person name="Haridas S."/>
            <person name="Albert R."/>
            <person name="Binder M."/>
            <person name="Bloem J."/>
            <person name="Labutti K."/>
            <person name="Salamov A."/>
            <person name="Andreopoulos B."/>
            <person name="Baker S."/>
            <person name="Barry K."/>
            <person name="Bills G."/>
            <person name="Bluhm B."/>
            <person name="Cannon C."/>
            <person name="Castanera R."/>
            <person name="Culley D."/>
            <person name="Daum C."/>
            <person name="Ezra D."/>
            <person name="Gonzalez J."/>
            <person name="Henrissat B."/>
            <person name="Kuo A."/>
            <person name="Liang C."/>
            <person name="Lipzen A."/>
            <person name="Lutzoni F."/>
            <person name="Magnuson J."/>
            <person name="Mondo S."/>
            <person name="Nolan M."/>
            <person name="Ohm R."/>
            <person name="Pangilinan J."/>
            <person name="Park H.-J."/>
            <person name="Ramirez L."/>
            <person name="Alfaro M."/>
            <person name="Sun H."/>
            <person name="Tritt A."/>
            <person name="Yoshinaga Y."/>
            <person name="Zwiers L.-H."/>
            <person name="Turgeon B."/>
            <person name="Goodwin S."/>
            <person name="Spatafora J."/>
            <person name="Crous P."/>
            <person name="Grigoriev I."/>
        </authorList>
    </citation>
    <scope>NUCLEOTIDE SEQUENCE</scope>
    <source>
        <strain evidence="3">CBS 107.79</strain>
    </source>
</reference>
<evidence type="ECO:0000313" key="3">
    <source>
        <dbReference type="EMBL" id="KAF1976569.1"/>
    </source>
</evidence>
<evidence type="ECO:0000256" key="2">
    <source>
        <dbReference type="SAM" id="MobiDB-lite"/>
    </source>
</evidence>
<dbReference type="AlphaFoldDB" id="A0A6A5VJG8"/>
<protein>
    <submittedName>
        <fullName evidence="3">Uncharacterized protein</fullName>
    </submittedName>
</protein>
<feature type="coiled-coil region" evidence="1">
    <location>
        <begin position="289"/>
        <end position="316"/>
    </location>
</feature>
<keyword evidence="1" id="KW-0175">Coiled coil</keyword>
<dbReference type="EMBL" id="ML976666">
    <property type="protein sequence ID" value="KAF1976569.1"/>
    <property type="molecule type" value="Genomic_DNA"/>
</dbReference>
<sequence>MLNTTHDHNGQLHAGTIGLFDDPDEIDAAKARVQGRAALAEAKEKKKQEKEQKKGEVKKLQNYEGTSFLQRVGGWFELRGEGKGGVVEGLILNEVEVDGVDGKKKEGKPEGFGNEKEGKGFGKMYDWSEVDTELDSPFYEELGLVRIKAGNGRDVKVVFKSQIRCGLVLRHIQPFNSPLPHNLLPSFLGLNDTRTETPRVVSHRSTTSAILQRKSSALYASLTAAETDLSALKSKINSALSAYEQHYTFLRRVARSSAHSNVPLQRNEEFLTRRDEELAEAFENMELAIQVARLKARAQREEVAKLVKENERLKSLMEGGRLDGREDTSRRAYESCLAQRLITMKLMFWTLLAFLAVGCFSFQDRSSFAEHHDDATDNPNLTRRWFGPPPGLPSDDLWNTAKYKGRNLYNAFWLTDQEVGQIFNPPRQVASNTWQRRDLNIWGWNLNKKIGSRARNLGAEGLGQSNYGIARALRSLRMSDRDVQDGGSITMCDVFHFDPESMMQNPPVPVDDQKYVVNGAPRRYTGSVSTWGFSVVDGVIINTNIKSAVRAALEREPPVPGNQLPELRALSDIQWVVWGDEAVQDPVLGPQGLKWYFFASVVNEDTLRLIRGALENAGGIMGPEWPLEPWPGLWIPIIMDAGLHKPLLGNMWVDGVVVFEGDTLHRSPCLAFHLRRQHFGVTRHLLPGDPDPQNFNLPYDPPHDAIPDPRGAGPGRVFPRGVNVSEILRQRTEEKSDDDGAWILD</sequence>
<feature type="region of interest" description="Disordered" evidence="2">
    <location>
        <begin position="1"/>
        <end position="21"/>
    </location>
</feature>
<evidence type="ECO:0000256" key="1">
    <source>
        <dbReference type="SAM" id="Coils"/>
    </source>
</evidence>
<evidence type="ECO:0000313" key="4">
    <source>
        <dbReference type="Proteomes" id="UP000800036"/>
    </source>
</evidence>
<name>A0A6A5VJG8_9PLEO</name>
<dbReference type="Proteomes" id="UP000800036">
    <property type="component" value="Unassembled WGS sequence"/>
</dbReference>
<organism evidence="3 4">
    <name type="scientific">Bimuria novae-zelandiae CBS 107.79</name>
    <dbReference type="NCBI Taxonomy" id="1447943"/>
    <lineage>
        <taxon>Eukaryota</taxon>
        <taxon>Fungi</taxon>
        <taxon>Dikarya</taxon>
        <taxon>Ascomycota</taxon>
        <taxon>Pezizomycotina</taxon>
        <taxon>Dothideomycetes</taxon>
        <taxon>Pleosporomycetidae</taxon>
        <taxon>Pleosporales</taxon>
        <taxon>Massarineae</taxon>
        <taxon>Didymosphaeriaceae</taxon>
        <taxon>Bimuria</taxon>
    </lineage>
</organism>
<keyword evidence="4" id="KW-1185">Reference proteome</keyword>